<dbReference type="AlphaFoldDB" id="A0A816FGS3"/>
<organism evidence="1 2">
    <name type="scientific">Adineta ricciae</name>
    <name type="common">Rotifer</name>
    <dbReference type="NCBI Taxonomy" id="249248"/>
    <lineage>
        <taxon>Eukaryota</taxon>
        <taxon>Metazoa</taxon>
        <taxon>Spiralia</taxon>
        <taxon>Gnathifera</taxon>
        <taxon>Rotifera</taxon>
        <taxon>Eurotatoria</taxon>
        <taxon>Bdelloidea</taxon>
        <taxon>Adinetida</taxon>
        <taxon>Adinetidae</taxon>
        <taxon>Adineta</taxon>
    </lineage>
</organism>
<dbReference type="InterPro" id="IPR009003">
    <property type="entry name" value="Peptidase_S1_PA"/>
</dbReference>
<dbReference type="SUPFAM" id="SSF50494">
    <property type="entry name" value="Trypsin-like serine proteases"/>
    <property type="match status" value="1"/>
</dbReference>
<accession>A0A816FGS3</accession>
<keyword evidence="2" id="KW-1185">Reference proteome</keyword>
<name>A0A816FGS3_ADIRI</name>
<comment type="caution">
    <text evidence="1">The sequence shown here is derived from an EMBL/GenBank/DDBJ whole genome shotgun (WGS) entry which is preliminary data.</text>
</comment>
<reference evidence="1" key="1">
    <citation type="submission" date="2021-02" db="EMBL/GenBank/DDBJ databases">
        <authorList>
            <person name="Nowell W R."/>
        </authorList>
    </citation>
    <scope>NUCLEOTIDE SEQUENCE</scope>
</reference>
<sequence>MDVLHYQNSWLWAISIYKNDDFTCISSINNIAPCVNHTFRNTLAVYDGIHMLSDLKAAQNRSVSATWCHLNCEPGALDTEIAILGHRRILPKQEMLALLVYRHQQMIVYQSEGSILQQAVLQTQDTSPTCDVRSQINLKICAGRGAADGCDAVSGGPMMINVNNS</sequence>
<dbReference type="EMBL" id="CAJNOR010011433">
    <property type="protein sequence ID" value="CAF1661273.1"/>
    <property type="molecule type" value="Genomic_DNA"/>
</dbReference>
<gene>
    <name evidence="1" type="ORF">XAT740_LOCUS56911</name>
</gene>
<protein>
    <submittedName>
        <fullName evidence="1">Uncharacterized protein</fullName>
    </submittedName>
</protein>
<evidence type="ECO:0000313" key="1">
    <source>
        <dbReference type="EMBL" id="CAF1661273.1"/>
    </source>
</evidence>
<dbReference type="Proteomes" id="UP000663828">
    <property type="component" value="Unassembled WGS sequence"/>
</dbReference>
<evidence type="ECO:0000313" key="2">
    <source>
        <dbReference type="Proteomes" id="UP000663828"/>
    </source>
</evidence>
<proteinExistence type="predicted"/>